<dbReference type="GeneID" id="92074292"/>
<dbReference type="Proteomes" id="UP001391051">
    <property type="component" value="Unassembled WGS sequence"/>
</dbReference>
<protein>
    <recommendedName>
        <fullName evidence="4">Alcohol dehydrogenase</fullName>
    </recommendedName>
</protein>
<evidence type="ECO:0000313" key="2">
    <source>
        <dbReference type="EMBL" id="KAK7955786.1"/>
    </source>
</evidence>
<sequence length="389" mass="43392">MTKPFESAPSSGSGVTSQSVSDLLTVILTTSVTPSAPSTELIEAILQSFQRHCPSLTSCRVIVVFDSYDQIVPQARLKRGQVTAEQASNFDLYKVNVRKLVLEQYFPGQSEEEVPLSVIKGKAEFGSPCIVTNSVPFEARQTSDKQVTFIEPSRRLGFGLAVREALRLTETPYVFVAQHDWSIIADIPIENMLRVMQTSESDPAVPIKYVCLPAVRMLSYAAHADVIRHRALRELTSTLKRDFPVPSLSISSESSGPEEAEESGTTASVPLTPMFFWHDKPHICSTAHYLARVFPSRLAMLRGDFIEDKIGQRARTQMKEGLWSKWATWLYYPDDGKQLCLRHLHGRTWRGTEGEERKLALYRAQNGIANPTDEDSTSQATCSPDLVPN</sequence>
<reference evidence="2 3" key="1">
    <citation type="submission" date="2023-01" db="EMBL/GenBank/DDBJ databases">
        <title>Analysis of 21 Apiospora genomes using comparative genomics revels a genus with tremendous synthesis potential of carbohydrate active enzymes and secondary metabolites.</title>
        <authorList>
            <person name="Sorensen T."/>
        </authorList>
    </citation>
    <scope>NUCLEOTIDE SEQUENCE [LARGE SCALE GENOMIC DNA]</scope>
    <source>
        <strain evidence="2 3">CBS 24483</strain>
    </source>
</reference>
<accession>A0ABR1QGB5</accession>
<organism evidence="2 3">
    <name type="scientific">Apiospora aurea</name>
    <dbReference type="NCBI Taxonomy" id="335848"/>
    <lineage>
        <taxon>Eukaryota</taxon>
        <taxon>Fungi</taxon>
        <taxon>Dikarya</taxon>
        <taxon>Ascomycota</taxon>
        <taxon>Pezizomycotina</taxon>
        <taxon>Sordariomycetes</taxon>
        <taxon>Xylariomycetidae</taxon>
        <taxon>Amphisphaeriales</taxon>
        <taxon>Apiosporaceae</taxon>
        <taxon>Apiospora</taxon>
    </lineage>
</organism>
<comment type="caution">
    <text evidence="2">The sequence shown here is derived from an EMBL/GenBank/DDBJ whole genome shotgun (WGS) entry which is preliminary data.</text>
</comment>
<evidence type="ECO:0008006" key="4">
    <source>
        <dbReference type="Google" id="ProtNLM"/>
    </source>
</evidence>
<dbReference type="RefSeq" id="XP_066701092.1">
    <property type="nucleotide sequence ID" value="XM_066841230.1"/>
</dbReference>
<evidence type="ECO:0000313" key="3">
    <source>
        <dbReference type="Proteomes" id="UP001391051"/>
    </source>
</evidence>
<gene>
    <name evidence="2" type="ORF">PG986_005008</name>
</gene>
<proteinExistence type="predicted"/>
<keyword evidence="3" id="KW-1185">Reference proteome</keyword>
<evidence type="ECO:0000256" key="1">
    <source>
        <dbReference type="SAM" id="MobiDB-lite"/>
    </source>
</evidence>
<dbReference type="EMBL" id="JAQQWE010000004">
    <property type="protein sequence ID" value="KAK7955786.1"/>
    <property type="molecule type" value="Genomic_DNA"/>
</dbReference>
<name>A0ABR1QGB5_9PEZI</name>
<feature type="region of interest" description="Disordered" evidence="1">
    <location>
        <begin position="368"/>
        <end position="389"/>
    </location>
</feature>